<dbReference type="Gene3D" id="2.60.40.10">
    <property type="entry name" value="Immunoglobulins"/>
    <property type="match status" value="2"/>
</dbReference>
<dbReference type="Pfam" id="PF07691">
    <property type="entry name" value="PA14"/>
    <property type="match status" value="1"/>
</dbReference>
<keyword evidence="4" id="KW-1185">Reference proteome</keyword>
<dbReference type="SMART" id="SM00758">
    <property type="entry name" value="PA14"/>
    <property type="match status" value="1"/>
</dbReference>
<dbReference type="InterPro" id="IPR032179">
    <property type="entry name" value="Cry22Aa_Ig-like"/>
</dbReference>
<name>A0AAW1Q7E8_9CHLO</name>
<organism evidence="3 4">
    <name type="scientific">[Myrmecia] bisecta</name>
    <dbReference type="NCBI Taxonomy" id="41462"/>
    <lineage>
        <taxon>Eukaryota</taxon>
        <taxon>Viridiplantae</taxon>
        <taxon>Chlorophyta</taxon>
        <taxon>core chlorophytes</taxon>
        <taxon>Trebouxiophyceae</taxon>
        <taxon>Trebouxiales</taxon>
        <taxon>Trebouxiaceae</taxon>
        <taxon>Myrmecia</taxon>
    </lineage>
</organism>
<dbReference type="EMBL" id="JALJOR010000005">
    <property type="protein sequence ID" value="KAK9816871.1"/>
    <property type="molecule type" value="Genomic_DNA"/>
</dbReference>
<dbReference type="Pfam" id="PF16403">
    <property type="entry name" value="Bact_surface_Ig-like"/>
    <property type="match status" value="1"/>
</dbReference>
<dbReference type="Gene3D" id="3.90.182.10">
    <property type="entry name" value="Toxin - Anthrax Protective Antigen,domain 1"/>
    <property type="match status" value="1"/>
</dbReference>
<evidence type="ECO:0000259" key="2">
    <source>
        <dbReference type="PROSITE" id="PS51820"/>
    </source>
</evidence>
<feature type="domain" description="PA14" evidence="2">
    <location>
        <begin position="1"/>
        <end position="136"/>
    </location>
</feature>
<accession>A0AAW1Q7E8</accession>
<feature type="transmembrane region" description="Helical" evidence="1">
    <location>
        <begin position="1029"/>
        <end position="1051"/>
    </location>
</feature>
<dbReference type="InterPro" id="IPR013783">
    <property type="entry name" value="Ig-like_fold"/>
</dbReference>
<evidence type="ECO:0000313" key="3">
    <source>
        <dbReference type="EMBL" id="KAK9816871.1"/>
    </source>
</evidence>
<keyword evidence="1" id="KW-0472">Membrane</keyword>
<evidence type="ECO:0000256" key="1">
    <source>
        <dbReference type="SAM" id="Phobius"/>
    </source>
</evidence>
<dbReference type="SUPFAM" id="SSF56988">
    <property type="entry name" value="Anthrax protective antigen"/>
    <property type="match status" value="1"/>
</dbReference>
<protein>
    <recommendedName>
        <fullName evidence="2">PA14 domain-containing protein</fullName>
    </recommendedName>
</protein>
<dbReference type="InterPro" id="IPR037524">
    <property type="entry name" value="PA14/GLEYA"/>
</dbReference>
<dbReference type="PROSITE" id="PS51820">
    <property type="entry name" value="PA14"/>
    <property type="match status" value="1"/>
</dbReference>
<keyword evidence="1" id="KW-0812">Transmembrane</keyword>
<evidence type="ECO:0000313" key="4">
    <source>
        <dbReference type="Proteomes" id="UP001489004"/>
    </source>
</evidence>
<feature type="transmembrane region" description="Helical" evidence="1">
    <location>
        <begin position="1100"/>
        <end position="1122"/>
    </location>
</feature>
<dbReference type="InterPro" id="IPR011658">
    <property type="entry name" value="PA14_dom"/>
</dbReference>
<sequence>MPNFTTLVAGAWFNVPNINYGTPAATATTYFWANGYVNYFAVRFLGYIDIPAPGIYTFRTTSDDGSKAWVNGTLVVNNDHVTGSPVTVSNTSVVLTAGMQPFELQYFQRKGSQTSTVPQPDTTPPVINITRASSSDQDSITSTGARVMITIVLVGSSYQDAGATAFDAVDGNLTSQLGTFGAAAVDTSQPTASDHPFIVTYDVTDAAGNAALTARRRVIVACKLGEKTCISQLDGSLYCSSGGQCLLTVASSSSKVAVAAPTMTLVGPAVVAINQGQPYSKCPVPAPTDQICERGAQAQSSKDGVLTARIEACSTATSRYLFAQVGLRGCTLTTDQPGNFTIVFSVADSLGQTARVARQVVVVPVCPAGEHLCADKASCSQGGVCVSDLGSSASAPAVVPANTPPTLVLRTTPLLSALVSVKQGKPYAACAAGQIPVVDKLCELGVNATDAQDGDLTARVLACPAAACLGQGCPGYEFRAQGISSCAVNTSAAVGTQFNITFTVFDLGAPSLNASITRTVVIISPCPTGQTLCSDNSCSINCALSVPVVVERAVPIITLLPAPVTGAAQILYGAAANTSLLPCPTFRNRVDCGAVAVDADGNDVTGSMAVVDVTPCPANVTCSGCDITYANIGLCLPGSYLYMYRARDSQGKNAGTLRTVQVLDVYNVQADALDAADDHGAVHLAKLTESVQDISSAFQLFMNTDGAALLYDSQTGTAFSAADSIALLEGTQAASSLQPFGVDPVFLTSSSIYRSDIAGTPEFYYNTTSGSGEISPYGQLPYAFYPRPFTHFPDGFPVVVQTDLSADGARRLLQYLHDANFLDKYTATLAMRLLTYNPNSGLIGYARVDLTWLGAGQVQVVSHFSALPQLDYNTGTRAGRLRLATDTALVLLALVQAVHVTSSVYGRVQAWRNVLTKYALPFQLSASYDVYDALTTAPARILLPKKMATADNIARVAKQSAKADNSTFGWASQPGKLGRWSLPDDNTGLNELGAIYFLADKMTDLLTLYNFLQGMVLLLLLVAPELFNLMIAIVIVGVLLGAFGHLCFGHFEDRLTTPSLAVSGVFETMFSQQLQFVTQDLQSETTFAIQMNWLERALAFVWYFIVAIYTIIILWNFIIPVIRLELGRQRKAQGRRVPGIPADLLVIATERLQRLRGAPSNDAIGELVAVVAPRTRKSASSIWSRLRSSGLVRDRAGSVELAGIKVGQELFDAAEMRYALTRINSAPADLPAIAETIISRFGEIRSDWPEEFLAKRKKGAFATTILKAVRDQKALDARGQQVKGKSAANAS</sequence>
<comment type="caution">
    <text evidence="3">The sequence shown here is derived from an EMBL/GenBank/DDBJ whole genome shotgun (WGS) entry which is preliminary data.</text>
</comment>
<dbReference type="Proteomes" id="UP001489004">
    <property type="component" value="Unassembled WGS sequence"/>
</dbReference>
<reference evidence="3 4" key="1">
    <citation type="journal article" date="2024" name="Nat. Commun.">
        <title>Phylogenomics reveals the evolutionary origins of lichenization in chlorophyte algae.</title>
        <authorList>
            <person name="Puginier C."/>
            <person name="Libourel C."/>
            <person name="Otte J."/>
            <person name="Skaloud P."/>
            <person name="Haon M."/>
            <person name="Grisel S."/>
            <person name="Petersen M."/>
            <person name="Berrin J.G."/>
            <person name="Delaux P.M."/>
            <person name="Dal Grande F."/>
            <person name="Keller J."/>
        </authorList>
    </citation>
    <scope>NUCLEOTIDE SEQUENCE [LARGE SCALE GENOMIC DNA]</scope>
    <source>
        <strain evidence="3 4">SAG 2043</strain>
    </source>
</reference>
<keyword evidence="1" id="KW-1133">Transmembrane helix</keyword>
<proteinExistence type="predicted"/>
<gene>
    <name evidence="3" type="ORF">WJX72_006349</name>
</gene>